<comment type="caution">
    <text evidence="1">The sequence shown here is derived from an EMBL/GenBank/DDBJ whole genome shotgun (WGS) entry which is preliminary data.</text>
</comment>
<protein>
    <submittedName>
        <fullName evidence="1">Uncharacterized protein</fullName>
    </submittedName>
</protein>
<proteinExistence type="predicted"/>
<evidence type="ECO:0000313" key="1">
    <source>
        <dbReference type="EMBL" id="GIY68206.1"/>
    </source>
</evidence>
<dbReference type="AlphaFoldDB" id="A0AAV4VE75"/>
<accession>A0AAV4VE75</accession>
<dbReference type="EMBL" id="BPLR01014339">
    <property type="protein sequence ID" value="GIY68206.1"/>
    <property type="molecule type" value="Genomic_DNA"/>
</dbReference>
<organism evidence="1 2">
    <name type="scientific">Caerostris extrusa</name>
    <name type="common">Bark spider</name>
    <name type="synonym">Caerostris bankana</name>
    <dbReference type="NCBI Taxonomy" id="172846"/>
    <lineage>
        <taxon>Eukaryota</taxon>
        <taxon>Metazoa</taxon>
        <taxon>Ecdysozoa</taxon>
        <taxon>Arthropoda</taxon>
        <taxon>Chelicerata</taxon>
        <taxon>Arachnida</taxon>
        <taxon>Araneae</taxon>
        <taxon>Araneomorphae</taxon>
        <taxon>Entelegynae</taxon>
        <taxon>Araneoidea</taxon>
        <taxon>Araneidae</taxon>
        <taxon>Caerostris</taxon>
    </lineage>
</organism>
<evidence type="ECO:0000313" key="2">
    <source>
        <dbReference type="Proteomes" id="UP001054945"/>
    </source>
</evidence>
<reference evidence="1 2" key="1">
    <citation type="submission" date="2021-06" db="EMBL/GenBank/DDBJ databases">
        <title>Caerostris extrusa draft genome.</title>
        <authorList>
            <person name="Kono N."/>
            <person name="Arakawa K."/>
        </authorList>
    </citation>
    <scope>NUCLEOTIDE SEQUENCE [LARGE SCALE GENOMIC DNA]</scope>
</reference>
<sequence>MRQFVAIAGDDRCLDEHSSLVCTSTAGKPAVSGSYRFFRGLIVEVSDCSPCVTFSWRTPWRRNINSTIVNDLCCDLPPERSVLRGARHTVENAYFTLTQIIIPNIAIPKEINY</sequence>
<name>A0AAV4VE75_CAEEX</name>
<dbReference type="Proteomes" id="UP001054945">
    <property type="component" value="Unassembled WGS sequence"/>
</dbReference>
<gene>
    <name evidence="1" type="ORF">CEXT_358051</name>
</gene>
<keyword evidence="2" id="KW-1185">Reference proteome</keyword>